<dbReference type="GeneID" id="94832980"/>
<dbReference type="AlphaFoldDB" id="A0A1J4KXL9"/>
<evidence type="ECO:0000313" key="1">
    <source>
        <dbReference type="EMBL" id="OHT14444.1"/>
    </source>
</evidence>
<evidence type="ECO:0000313" key="2">
    <source>
        <dbReference type="Proteomes" id="UP000179807"/>
    </source>
</evidence>
<dbReference type="RefSeq" id="XP_068367580.1">
    <property type="nucleotide sequence ID" value="XM_068498276.1"/>
</dbReference>
<comment type="caution">
    <text evidence="1">The sequence shown here is derived from an EMBL/GenBank/DDBJ whole genome shotgun (WGS) entry which is preliminary data.</text>
</comment>
<proteinExistence type="predicted"/>
<dbReference type="InterPro" id="IPR037474">
    <property type="entry name" value="ScaA"/>
</dbReference>
<name>A0A1J4KXL9_9EUKA</name>
<accession>A0A1J4KXL9</accession>
<dbReference type="PANTHER" id="PTHR37516">
    <property type="entry name" value="SCA1 COMPLEX SCAFFOLD PROTEIN SCAA"/>
    <property type="match status" value="1"/>
</dbReference>
<dbReference type="GO" id="GO:0005829">
    <property type="term" value="C:cytosol"/>
    <property type="evidence" value="ECO:0007669"/>
    <property type="project" value="TreeGrafter"/>
</dbReference>
<dbReference type="GO" id="GO:0046579">
    <property type="term" value="P:positive regulation of Ras protein signal transduction"/>
    <property type="evidence" value="ECO:0007669"/>
    <property type="project" value="TreeGrafter"/>
</dbReference>
<dbReference type="VEuPathDB" id="TrichDB:TRFO_15245"/>
<gene>
    <name evidence="1" type="ORF">TRFO_15245</name>
</gene>
<dbReference type="GO" id="GO:1904515">
    <property type="term" value="P:positive regulation of TORC2 signaling"/>
    <property type="evidence" value="ECO:0007669"/>
    <property type="project" value="TreeGrafter"/>
</dbReference>
<dbReference type="GO" id="GO:0005886">
    <property type="term" value="C:plasma membrane"/>
    <property type="evidence" value="ECO:0007669"/>
    <property type="project" value="TreeGrafter"/>
</dbReference>
<reference evidence="1" key="1">
    <citation type="submission" date="2016-10" db="EMBL/GenBank/DDBJ databases">
        <authorList>
            <person name="Benchimol M."/>
            <person name="Almeida L.G."/>
            <person name="Vasconcelos A.T."/>
            <person name="Perreira-Neves A."/>
            <person name="Rosa I.A."/>
            <person name="Tasca T."/>
            <person name="Bogo M.R."/>
            <person name="de Souza W."/>
        </authorList>
    </citation>
    <scope>NUCLEOTIDE SEQUENCE [LARGE SCALE GENOMIC DNA]</scope>
    <source>
        <strain evidence="1">K</strain>
    </source>
</reference>
<protein>
    <submittedName>
        <fullName evidence="1">Uncharacterized protein</fullName>
    </submittedName>
</protein>
<keyword evidence="2" id="KW-1185">Reference proteome</keyword>
<sequence>MQKATFAHPSGEMYDQNFDLLEEENLYFPTFPPMPTGSLFVEKNDSKVIEDTKINEKEEYSKRCKIWEDLTQTGIIYPLPISLSVHIPAHHYVTTRATRSVNTKANPPLPAANLEIFNKLLNGDDFLDQVVPGFRNVPVQISDYIQKKEHWGSKLVLVEPDPNFYPDYDSYKKALKKWSNMVPCDEIQESSELVQFGLPLSDHKSDQISIPTIERKPKNKNSFDPEFFKQNVMMNALSMNQITSMGSSDNLSGVPKKTKQLDLFEEKRYFLKNTFQFFFDKKFELRDTRKEIRAQEIGNAPPPSFINKSDIIRDFENGTFSIKPELTPHLHLIANLNNMSFMKDWILPPKIPTTINVDAQNHIRSLLINIPRHYEYEVFIFLRDLVDKFPSQMISLLCVDCLITPIVKVAELFTEFGFLDYNIQKYTPANINNPQLNELLIFLYGLQTISVLKMYYTTDKPAKKVLEQLNRQYSTLLSGAKDLIKKHFSKIENDLLSAGYSVLHLLLDFCPSELVSVYDGLVPTLGSSHESDFGPLAAHIWTICGQSPILIPNIIHTSTLYIKTYRSLVATNDVSQNFISFRQFCLFLSFLLKFETNSKADITAESVMELLGAVNQLASINTEISAAMATSISKLFTLKLNNKGFKTMKNNFMNSIMAVFTFSDLPNSNLVQLFETSQLILLNVSLETYETFFSSILIDHLKSKSKTVSYAAWSLFRAVSCTADFAKKVSKNPMFKEFAANLHVDELTIPAKTVILLILKKSKLHMPVDGYNSKNIGYIASLFSNIDINYLINCIIQQPKFIKENKIVQALLNGK</sequence>
<dbReference type="Proteomes" id="UP000179807">
    <property type="component" value="Unassembled WGS sequence"/>
</dbReference>
<organism evidence="1 2">
    <name type="scientific">Tritrichomonas foetus</name>
    <dbReference type="NCBI Taxonomy" id="1144522"/>
    <lineage>
        <taxon>Eukaryota</taxon>
        <taxon>Metamonada</taxon>
        <taxon>Parabasalia</taxon>
        <taxon>Tritrichomonadida</taxon>
        <taxon>Tritrichomonadidae</taxon>
        <taxon>Tritrichomonas</taxon>
    </lineage>
</organism>
<dbReference type="EMBL" id="MLAK01000374">
    <property type="protein sequence ID" value="OHT14444.1"/>
    <property type="molecule type" value="Genomic_DNA"/>
</dbReference>
<dbReference type="PANTHER" id="PTHR37516:SF1">
    <property type="entry name" value="SCA1 COMPLEX SCAFFOLD PROTEIN SCAA"/>
    <property type="match status" value="1"/>
</dbReference>